<evidence type="ECO:0000259" key="1">
    <source>
        <dbReference type="PROSITE" id="PS51733"/>
    </source>
</evidence>
<dbReference type="InterPro" id="IPR045864">
    <property type="entry name" value="aa-tRNA-synth_II/BPL/LPL"/>
</dbReference>
<accession>A0A2H6CUP0</accession>
<proteinExistence type="predicted"/>
<dbReference type="EMBL" id="BDEC01000060">
    <property type="protein sequence ID" value="GBD68698.1"/>
    <property type="molecule type" value="Genomic_DNA"/>
</dbReference>
<evidence type="ECO:0000313" key="2">
    <source>
        <dbReference type="EMBL" id="GBD68698.1"/>
    </source>
</evidence>
<dbReference type="Proteomes" id="UP000236214">
    <property type="component" value="Unassembled WGS sequence"/>
</dbReference>
<dbReference type="RefSeq" id="WP_061839895.1">
    <property type="nucleotide sequence ID" value="NZ_BDEC01000060.1"/>
</dbReference>
<dbReference type="PANTHER" id="PTHR43679">
    <property type="entry name" value="OCTANOYLTRANSFERASE LIPM-RELATED"/>
    <property type="match status" value="1"/>
</dbReference>
<sequence length="271" mass="30737">MKIQLLDQEIFTKKNAMLPFALTDVLTETAGKTNSNLLHFWQFEQTFILGMKDTRVDHLEAGVKVLKENHYDLVIRNAGGLGVISDKGILNISWIFPKGNTSIDQGYEKMLTLIQNAFPELTIQANEISHSYCPGKFDLSVDGKKIAGIAQRRVKEGIAVMMYLSVSGDQNKRGEIVQAFYQKSLTENYGKNGYPEVWPLTMTTLSDVLHKTISISETKRRFLQALNIDEVAQNALDWVKENKQETQIENKLVNMTKRNKQLEELNDVPSL</sequence>
<feature type="domain" description="BPL/LPL catalytic" evidence="1">
    <location>
        <begin position="32"/>
        <end position="213"/>
    </location>
</feature>
<evidence type="ECO:0000313" key="3">
    <source>
        <dbReference type="Proteomes" id="UP000236214"/>
    </source>
</evidence>
<comment type="caution">
    <text evidence="2">The sequence shown here is derived from an EMBL/GenBank/DDBJ whole genome shotgun (WGS) entry which is preliminary data.</text>
</comment>
<dbReference type="GO" id="GO:0009249">
    <property type="term" value="P:protein lipoylation"/>
    <property type="evidence" value="ECO:0007669"/>
    <property type="project" value="UniProtKB-ARBA"/>
</dbReference>
<organism evidence="2 3">
    <name type="scientific">Tetragenococcus halophilus subsp. halophilus</name>
    <dbReference type="NCBI Taxonomy" id="1513897"/>
    <lineage>
        <taxon>Bacteria</taxon>
        <taxon>Bacillati</taxon>
        <taxon>Bacillota</taxon>
        <taxon>Bacilli</taxon>
        <taxon>Lactobacillales</taxon>
        <taxon>Enterococcaceae</taxon>
        <taxon>Tetragenococcus</taxon>
    </lineage>
</organism>
<keyword evidence="3" id="KW-1185">Reference proteome</keyword>
<dbReference type="GO" id="GO:0016740">
    <property type="term" value="F:transferase activity"/>
    <property type="evidence" value="ECO:0007669"/>
    <property type="project" value="UniProtKB-ARBA"/>
</dbReference>
<dbReference type="PANTHER" id="PTHR43679:SF2">
    <property type="entry name" value="OCTANOYL-[GCVH]:PROTEIN N-OCTANOYLTRANSFERASE"/>
    <property type="match status" value="1"/>
</dbReference>
<dbReference type="Gene3D" id="3.30.930.10">
    <property type="entry name" value="Bira Bifunctional Protein, Domain 2"/>
    <property type="match status" value="1"/>
</dbReference>
<dbReference type="InterPro" id="IPR050664">
    <property type="entry name" value="Octanoyltrans_LipM/LipL"/>
</dbReference>
<gene>
    <name evidence="2" type="ORF">TEHN7118_1504</name>
</gene>
<dbReference type="InterPro" id="IPR004143">
    <property type="entry name" value="BPL_LPL_catalytic"/>
</dbReference>
<dbReference type="SUPFAM" id="SSF55681">
    <property type="entry name" value="Class II aaRS and biotin synthetases"/>
    <property type="match status" value="1"/>
</dbReference>
<protein>
    <recommendedName>
        <fullName evidence="1">BPL/LPL catalytic domain-containing protein</fullName>
    </recommendedName>
</protein>
<name>A0A2H6CUP0_TETHA</name>
<dbReference type="CDD" id="cd16443">
    <property type="entry name" value="LplA"/>
    <property type="match status" value="1"/>
</dbReference>
<dbReference type="Pfam" id="PF21948">
    <property type="entry name" value="LplA-B_cat"/>
    <property type="match status" value="1"/>
</dbReference>
<dbReference type="AlphaFoldDB" id="A0A2H6CUP0"/>
<reference evidence="2 3" key="1">
    <citation type="submission" date="2016-05" db="EMBL/GenBank/DDBJ databases">
        <title>Whole genome sequencing of Tetragenococcus halophilus subsp. halophilus NISL 7118.</title>
        <authorList>
            <person name="Shiwa Y."/>
            <person name="Nishimura I."/>
            <person name="Yoshikawa H."/>
            <person name="Koyama Y."/>
            <person name="Oguma T."/>
        </authorList>
    </citation>
    <scope>NUCLEOTIDE SEQUENCE [LARGE SCALE GENOMIC DNA]</scope>
    <source>
        <strain evidence="2 3">NISL 7118</strain>
    </source>
</reference>
<dbReference type="GO" id="GO:0140096">
    <property type="term" value="F:catalytic activity, acting on a protein"/>
    <property type="evidence" value="ECO:0007669"/>
    <property type="project" value="UniProtKB-ARBA"/>
</dbReference>
<dbReference type="PROSITE" id="PS51733">
    <property type="entry name" value="BPL_LPL_CATALYTIC"/>
    <property type="match status" value="1"/>
</dbReference>